<accession>A0A4P0XEL1</accession>
<feature type="transmembrane region" description="Helical" evidence="1">
    <location>
        <begin position="35"/>
        <end position="58"/>
    </location>
</feature>
<name>A0A4P0XEL1_KLEPN</name>
<organism evidence="2">
    <name type="scientific">Klebsiella pneumoniae</name>
    <dbReference type="NCBI Taxonomy" id="573"/>
    <lineage>
        <taxon>Bacteria</taxon>
        <taxon>Pseudomonadati</taxon>
        <taxon>Pseudomonadota</taxon>
        <taxon>Gammaproteobacteria</taxon>
        <taxon>Enterobacterales</taxon>
        <taxon>Enterobacteriaceae</taxon>
        <taxon>Klebsiella/Raoultella group</taxon>
        <taxon>Klebsiella</taxon>
        <taxon>Klebsiella pneumoniae complex</taxon>
    </lineage>
</organism>
<dbReference type="AlphaFoldDB" id="A0A4P0XEL1"/>
<keyword evidence="1" id="KW-1133">Transmembrane helix</keyword>
<sequence length="100" mass="11566">MYPLQEVLSVQPFCHCILSQIYFLPNYGGFQTSVFILNIILLLMYAILPILMSLLVFANHVFNRLVNIIFDTCIFGHLIDTITVRVVVRIYCTASFTFRN</sequence>
<proteinExistence type="predicted"/>
<reference evidence="2" key="1">
    <citation type="submission" date="2019-04" db="EMBL/GenBank/DDBJ databases">
        <authorList>
            <consortium name="Pathogen Informatics"/>
        </authorList>
    </citation>
    <scope>NUCLEOTIDE SEQUENCE</scope>
    <source>
        <strain evidence="2">NCTC9183</strain>
    </source>
</reference>
<evidence type="ECO:0000313" key="2">
    <source>
        <dbReference type="EMBL" id="VTM47800.1"/>
    </source>
</evidence>
<evidence type="ECO:0000256" key="1">
    <source>
        <dbReference type="SAM" id="Phobius"/>
    </source>
</evidence>
<protein>
    <submittedName>
        <fullName evidence="2">Uncharacterized protein</fullName>
    </submittedName>
</protein>
<dbReference type="Proteomes" id="UP000507695">
    <property type="component" value="Unassembled WGS sequence"/>
</dbReference>
<keyword evidence="1" id="KW-0472">Membrane</keyword>
<dbReference type="EMBL" id="CABDVL010000002">
    <property type="protein sequence ID" value="VTM47800.1"/>
    <property type="molecule type" value="Genomic_DNA"/>
</dbReference>
<keyword evidence="1" id="KW-0812">Transmembrane</keyword>
<gene>
    <name evidence="2" type="ORF">NCTC9183_00266</name>
</gene>